<proteinExistence type="predicted"/>
<evidence type="ECO:0000313" key="2">
    <source>
        <dbReference type="EMBL" id="KIJ35470.1"/>
    </source>
</evidence>
<evidence type="ECO:0000256" key="1">
    <source>
        <dbReference type="SAM" id="MobiDB-lite"/>
    </source>
</evidence>
<protein>
    <submittedName>
        <fullName evidence="2">Uncharacterized protein</fullName>
    </submittedName>
</protein>
<reference evidence="2 3" key="1">
    <citation type="submission" date="2014-06" db="EMBL/GenBank/DDBJ databases">
        <title>Evolutionary Origins and Diversification of the Mycorrhizal Mutualists.</title>
        <authorList>
            <consortium name="DOE Joint Genome Institute"/>
            <consortium name="Mycorrhizal Genomics Consortium"/>
            <person name="Kohler A."/>
            <person name="Kuo A."/>
            <person name="Nagy L.G."/>
            <person name="Floudas D."/>
            <person name="Copeland A."/>
            <person name="Barry K.W."/>
            <person name="Cichocki N."/>
            <person name="Veneault-Fourrey C."/>
            <person name="LaButti K."/>
            <person name="Lindquist E.A."/>
            <person name="Lipzen A."/>
            <person name="Lundell T."/>
            <person name="Morin E."/>
            <person name="Murat C."/>
            <person name="Riley R."/>
            <person name="Ohm R."/>
            <person name="Sun H."/>
            <person name="Tunlid A."/>
            <person name="Henrissat B."/>
            <person name="Grigoriev I.V."/>
            <person name="Hibbett D.S."/>
            <person name="Martin F."/>
        </authorList>
    </citation>
    <scope>NUCLEOTIDE SEQUENCE [LARGE SCALE GENOMIC DNA]</scope>
    <source>
        <strain evidence="2 3">SS14</strain>
    </source>
</reference>
<name>A0A0C9VD44_SPHS4</name>
<organism evidence="2 3">
    <name type="scientific">Sphaerobolus stellatus (strain SS14)</name>
    <dbReference type="NCBI Taxonomy" id="990650"/>
    <lineage>
        <taxon>Eukaryota</taxon>
        <taxon>Fungi</taxon>
        <taxon>Dikarya</taxon>
        <taxon>Basidiomycota</taxon>
        <taxon>Agaricomycotina</taxon>
        <taxon>Agaricomycetes</taxon>
        <taxon>Phallomycetidae</taxon>
        <taxon>Geastrales</taxon>
        <taxon>Sphaerobolaceae</taxon>
        <taxon>Sphaerobolus</taxon>
    </lineage>
</organism>
<dbReference type="Proteomes" id="UP000054279">
    <property type="component" value="Unassembled WGS sequence"/>
</dbReference>
<keyword evidence="3" id="KW-1185">Reference proteome</keyword>
<dbReference type="HOGENOM" id="CLU_012886_6_0_1"/>
<sequence>MNIWNEPFIPMVPQKKTSDKVPAGTGDAIDSGSTTNVAGGNDPTLDPGRDPSQVVSAISEMSTIHPTTQSTHVNNQLAQLASEWELSENPTQTPKPHGGSGDPLLPKTYSDYSEPKMLDTINEHMDEAKAIHNMSCQVAQLLVKTNESNSALEARTRAFWLNNHVNEEFMTDQPNVGPQLMQSTPRPNNRSGTKHVLSKAQTKLSVKAAILEQLYVDQVSADHLTQAATAVRNTHMEYGQILRLSKAGLLNLQD</sequence>
<dbReference type="AlphaFoldDB" id="A0A0C9VD44"/>
<feature type="region of interest" description="Disordered" evidence="1">
    <location>
        <begin position="1"/>
        <end position="52"/>
    </location>
</feature>
<dbReference type="EMBL" id="KN837188">
    <property type="protein sequence ID" value="KIJ35470.1"/>
    <property type="molecule type" value="Genomic_DNA"/>
</dbReference>
<evidence type="ECO:0000313" key="3">
    <source>
        <dbReference type="Proteomes" id="UP000054279"/>
    </source>
</evidence>
<accession>A0A0C9VD44</accession>
<gene>
    <name evidence="2" type="ORF">M422DRAFT_262243</name>
</gene>